<dbReference type="Gene3D" id="3.30.540.10">
    <property type="entry name" value="Fructose-1,6-Bisphosphatase, subunit A, domain 1"/>
    <property type="match status" value="1"/>
</dbReference>
<keyword evidence="2" id="KW-0460">Magnesium</keyword>
<name>A0A151XB14_9HYME</name>
<comment type="cofactor">
    <cofactor evidence="2">
        <name>Mg(2+)</name>
        <dbReference type="ChEBI" id="CHEBI:18420"/>
    </cofactor>
</comment>
<dbReference type="SUPFAM" id="SSF56655">
    <property type="entry name" value="Carbohydrate phosphatase"/>
    <property type="match status" value="1"/>
</dbReference>
<evidence type="ECO:0000313" key="4">
    <source>
        <dbReference type="Proteomes" id="UP000075809"/>
    </source>
</evidence>
<dbReference type="AlphaFoldDB" id="A0A151XB14"/>
<dbReference type="InterPro" id="IPR000760">
    <property type="entry name" value="Inositol_monophosphatase-like"/>
</dbReference>
<dbReference type="Proteomes" id="UP000075809">
    <property type="component" value="Unassembled WGS sequence"/>
</dbReference>
<dbReference type="GO" id="GO:0046872">
    <property type="term" value="F:metal ion binding"/>
    <property type="evidence" value="ECO:0007669"/>
    <property type="project" value="UniProtKB-KW"/>
</dbReference>
<evidence type="ECO:0000256" key="2">
    <source>
        <dbReference type="PIRSR" id="PIRSR600760-2"/>
    </source>
</evidence>
<dbReference type="STRING" id="64791.A0A151XB14"/>
<feature type="binding site" evidence="2">
    <location>
        <position position="106"/>
    </location>
    <ligand>
        <name>Mg(2+)</name>
        <dbReference type="ChEBI" id="CHEBI:18420"/>
        <label>1</label>
        <note>catalytic</note>
    </ligand>
</feature>
<gene>
    <name evidence="3" type="ORF">ALC60_03452</name>
</gene>
<comment type="similarity">
    <text evidence="1">Belongs to the inositol monophosphatase superfamily.</text>
</comment>
<proteinExistence type="inferred from homology"/>
<accession>A0A151XB14</accession>
<dbReference type="PANTHER" id="PTHR20854">
    <property type="entry name" value="INOSITOL MONOPHOSPHATASE"/>
    <property type="match status" value="1"/>
</dbReference>
<protein>
    <submittedName>
        <fullName evidence="3">Inositol monophosphatase 1</fullName>
    </submittedName>
</protein>
<sequence length="129" mass="14892">MFFKNLRALKQQLEIVWDLVTQYNQKVKAILIDNLVKKFPTHKFLNLMKLNKLINNIYSNYLPELTNAPIWIIDFIDGTMNFIHSFCHTAMGVVEGYHSDNLIPWDVAAGVYNLIIKEAGGIVIEIQII</sequence>
<organism evidence="3 4">
    <name type="scientific">Mycetomoellerius zeteki</name>
    <dbReference type="NCBI Taxonomy" id="64791"/>
    <lineage>
        <taxon>Eukaryota</taxon>
        <taxon>Metazoa</taxon>
        <taxon>Ecdysozoa</taxon>
        <taxon>Arthropoda</taxon>
        <taxon>Hexapoda</taxon>
        <taxon>Insecta</taxon>
        <taxon>Pterygota</taxon>
        <taxon>Neoptera</taxon>
        <taxon>Endopterygota</taxon>
        <taxon>Hymenoptera</taxon>
        <taxon>Apocrita</taxon>
        <taxon>Aculeata</taxon>
        <taxon>Formicoidea</taxon>
        <taxon>Formicidae</taxon>
        <taxon>Myrmicinae</taxon>
        <taxon>Mycetomoellerius</taxon>
    </lineage>
</organism>
<dbReference type="GO" id="GO:0007165">
    <property type="term" value="P:signal transduction"/>
    <property type="evidence" value="ECO:0007669"/>
    <property type="project" value="TreeGrafter"/>
</dbReference>
<evidence type="ECO:0000256" key="1">
    <source>
        <dbReference type="ARBA" id="ARBA00009759"/>
    </source>
</evidence>
<reference evidence="3 4" key="1">
    <citation type="submission" date="2015-09" db="EMBL/GenBank/DDBJ databases">
        <title>Trachymyrmex zeteki WGS genome.</title>
        <authorList>
            <person name="Nygaard S."/>
            <person name="Hu H."/>
            <person name="Boomsma J."/>
            <person name="Zhang G."/>
        </authorList>
    </citation>
    <scope>NUCLEOTIDE SEQUENCE [LARGE SCALE GENOMIC DNA]</scope>
    <source>
        <strain evidence="3">Tzet28-1</strain>
        <tissue evidence="3">Whole body</tissue>
    </source>
</reference>
<dbReference type="GO" id="GO:0008934">
    <property type="term" value="F:inositol monophosphate 1-phosphatase activity"/>
    <property type="evidence" value="ECO:0007669"/>
    <property type="project" value="TreeGrafter"/>
</dbReference>
<keyword evidence="2" id="KW-0479">Metal-binding</keyword>
<evidence type="ECO:0000313" key="3">
    <source>
        <dbReference type="EMBL" id="KYQ57490.1"/>
    </source>
</evidence>
<dbReference type="PANTHER" id="PTHR20854:SF25">
    <property type="entry name" value="INOSITOL-1-MONOPHOSPHATASE"/>
    <property type="match status" value="1"/>
</dbReference>
<dbReference type="EMBL" id="KQ982335">
    <property type="protein sequence ID" value="KYQ57490.1"/>
    <property type="molecule type" value="Genomic_DNA"/>
</dbReference>
<dbReference type="GO" id="GO:0006020">
    <property type="term" value="P:inositol metabolic process"/>
    <property type="evidence" value="ECO:0007669"/>
    <property type="project" value="TreeGrafter"/>
</dbReference>
<dbReference type="Pfam" id="PF00459">
    <property type="entry name" value="Inositol_P"/>
    <property type="match status" value="1"/>
</dbReference>
<keyword evidence="4" id="KW-1185">Reference proteome</keyword>